<evidence type="ECO:0000313" key="4">
    <source>
        <dbReference type="Proteomes" id="UP001157355"/>
    </source>
</evidence>
<dbReference type="EMBL" id="BSPP01000002">
    <property type="protein sequence ID" value="GLS85319.1"/>
    <property type="molecule type" value="Genomic_DNA"/>
</dbReference>
<accession>A0AA37TP89</accession>
<evidence type="ECO:0000313" key="3">
    <source>
        <dbReference type="EMBL" id="GLS85319.1"/>
    </source>
</evidence>
<evidence type="ECO:0000256" key="1">
    <source>
        <dbReference type="SAM" id="Phobius"/>
    </source>
</evidence>
<feature type="transmembrane region" description="Helical" evidence="1">
    <location>
        <begin position="164"/>
        <end position="183"/>
    </location>
</feature>
<dbReference type="Proteomes" id="UP001157355">
    <property type="component" value="Unassembled WGS sequence"/>
</dbReference>
<keyword evidence="1" id="KW-0472">Membrane</keyword>
<dbReference type="InterPro" id="IPR000620">
    <property type="entry name" value="EamA_dom"/>
</dbReference>
<dbReference type="PANTHER" id="PTHR22911:SF135">
    <property type="entry name" value="BLR4310 PROTEIN"/>
    <property type="match status" value="1"/>
</dbReference>
<dbReference type="Pfam" id="PF00892">
    <property type="entry name" value="EamA"/>
    <property type="match status" value="2"/>
</dbReference>
<feature type="transmembrane region" description="Helical" evidence="1">
    <location>
        <begin position="277"/>
        <end position="295"/>
    </location>
</feature>
<gene>
    <name evidence="3" type="ORF">GCM10010873_02920</name>
</gene>
<feature type="transmembrane region" description="Helical" evidence="1">
    <location>
        <begin position="111"/>
        <end position="129"/>
    </location>
</feature>
<dbReference type="SUPFAM" id="SSF103481">
    <property type="entry name" value="Multidrug resistance efflux transporter EmrE"/>
    <property type="match status" value="2"/>
</dbReference>
<comment type="caution">
    <text evidence="3">The sequence shown here is derived from an EMBL/GenBank/DDBJ whole genome shotgun (WGS) entry which is preliminary data.</text>
</comment>
<organism evidence="3 4">
    <name type="scientific">Cypionkella aquatica</name>
    <dbReference type="NCBI Taxonomy" id="1756042"/>
    <lineage>
        <taxon>Bacteria</taxon>
        <taxon>Pseudomonadati</taxon>
        <taxon>Pseudomonadota</taxon>
        <taxon>Alphaproteobacteria</taxon>
        <taxon>Rhodobacterales</taxon>
        <taxon>Paracoccaceae</taxon>
        <taxon>Cypionkella</taxon>
    </lineage>
</organism>
<name>A0AA37TP89_9RHOB</name>
<feature type="transmembrane region" description="Helical" evidence="1">
    <location>
        <begin position="141"/>
        <end position="158"/>
    </location>
</feature>
<feature type="domain" description="EamA" evidence="2">
    <location>
        <begin position="23"/>
        <end position="155"/>
    </location>
</feature>
<feature type="transmembrane region" description="Helical" evidence="1">
    <location>
        <begin position="195"/>
        <end position="216"/>
    </location>
</feature>
<keyword evidence="4" id="KW-1185">Reference proteome</keyword>
<protein>
    <submittedName>
        <fullName evidence="3">Membrane protein</fullName>
    </submittedName>
</protein>
<feature type="transmembrane region" description="Helical" evidence="1">
    <location>
        <begin position="222"/>
        <end position="244"/>
    </location>
</feature>
<sequence length="349" mass="38045">MRSRNPLDLARMPAMPLAQSNLRGALLSLAAFGVYATHDVLVKLLGAHYSAFQLIFFSGLLSFPLISIMLMSDRTDGNLIPRHPYWSALRTTSTVLNGLTGFYAFSVLPLAQCYAIFFAMPLVITLLAIPMLGEKIGLHRGMAVLMGLIGVMIVLRPGQEPLSLGHLSALAAAILGALSSVIVRKIGSEERSAVLMLYPMVANFVVMAVALPFVYVPVPIGHLGLMGTMALFSLLGGFLTIAAYRRAPAIIVAPMHYSQIIWALAYGYLIFGEEVDFWTAVGTGVIIAAGFYIVLREDKPSVSINRPVLETRSRFDFGAFPRIGLWLRLFDRRRLRDKVEGLSGSEGDA</sequence>
<reference evidence="3 4" key="1">
    <citation type="journal article" date="2014" name="Int. J. Syst. Evol. Microbiol.">
        <title>Complete genome sequence of Corynebacterium casei LMG S-19264T (=DSM 44701T), isolated from a smear-ripened cheese.</title>
        <authorList>
            <consortium name="US DOE Joint Genome Institute (JGI-PGF)"/>
            <person name="Walter F."/>
            <person name="Albersmeier A."/>
            <person name="Kalinowski J."/>
            <person name="Ruckert C."/>
        </authorList>
    </citation>
    <scope>NUCLEOTIDE SEQUENCE [LARGE SCALE GENOMIC DNA]</scope>
    <source>
        <strain evidence="3 4">NBRC 111766</strain>
    </source>
</reference>
<feature type="domain" description="EamA" evidence="2">
    <location>
        <begin position="164"/>
        <end position="293"/>
    </location>
</feature>
<dbReference type="InterPro" id="IPR037185">
    <property type="entry name" value="EmrE-like"/>
</dbReference>
<proteinExistence type="predicted"/>
<feature type="transmembrane region" description="Helical" evidence="1">
    <location>
        <begin position="251"/>
        <end position="271"/>
    </location>
</feature>
<evidence type="ECO:0000259" key="2">
    <source>
        <dbReference type="Pfam" id="PF00892"/>
    </source>
</evidence>
<dbReference type="PANTHER" id="PTHR22911">
    <property type="entry name" value="ACYL-MALONYL CONDENSING ENZYME-RELATED"/>
    <property type="match status" value="1"/>
</dbReference>
<keyword evidence="1" id="KW-1133">Transmembrane helix</keyword>
<dbReference type="GO" id="GO:0016020">
    <property type="term" value="C:membrane"/>
    <property type="evidence" value="ECO:0007669"/>
    <property type="project" value="InterPro"/>
</dbReference>
<feature type="transmembrane region" description="Helical" evidence="1">
    <location>
        <begin position="52"/>
        <end position="72"/>
    </location>
</feature>
<dbReference type="AlphaFoldDB" id="A0AA37TP89"/>
<keyword evidence="1" id="KW-0812">Transmembrane</keyword>